<dbReference type="Proteomes" id="UP000483362">
    <property type="component" value="Unassembled WGS sequence"/>
</dbReference>
<evidence type="ECO:0000256" key="1">
    <source>
        <dbReference type="SAM" id="SignalP"/>
    </source>
</evidence>
<feature type="chain" id="PRO_5027039169" evidence="1">
    <location>
        <begin position="26"/>
        <end position="253"/>
    </location>
</feature>
<keyword evidence="1" id="KW-0732">Signal</keyword>
<organism evidence="2 3">
    <name type="scientific">Sodaliphilus pleomorphus</name>
    <dbReference type="NCBI Taxonomy" id="2606626"/>
    <lineage>
        <taxon>Bacteria</taxon>
        <taxon>Pseudomonadati</taxon>
        <taxon>Bacteroidota</taxon>
        <taxon>Bacteroidia</taxon>
        <taxon>Bacteroidales</taxon>
        <taxon>Muribaculaceae</taxon>
        <taxon>Sodaliphilus</taxon>
    </lineage>
</organism>
<feature type="signal peptide" evidence="1">
    <location>
        <begin position="1"/>
        <end position="25"/>
    </location>
</feature>
<dbReference type="AlphaFoldDB" id="A0A6L5XDJ6"/>
<dbReference type="InterPro" id="IPR021457">
    <property type="entry name" value="DUF3108"/>
</dbReference>
<gene>
    <name evidence="2" type="ORF">FYJ29_03960</name>
</gene>
<evidence type="ECO:0000313" key="3">
    <source>
        <dbReference type="Proteomes" id="UP000483362"/>
    </source>
</evidence>
<comment type="caution">
    <text evidence="2">The sequence shown here is derived from an EMBL/GenBank/DDBJ whole genome shotgun (WGS) entry which is preliminary data.</text>
</comment>
<reference evidence="2 3" key="1">
    <citation type="submission" date="2019-08" db="EMBL/GenBank/DDBJ databases">
        <title>In-depth cultivation of the pig gut microbiome towards novel bacterial diversity and tailored functional studies.</title>
        <authorList>
            <person name="Wylensek D."/>
            <person name="Hitch T.C.A."/>
            <person name="Clavel T."/>
        </authorList>
    </citation>
    <scope>NUCLEOTIDE SEQUENCE [LARGE SCALE GENOMIC DNA]</scope>
    <source>
        <strain evidence="2 3">Oil-RF-744-WCA-WT-10</strain>
    </source>
</reference>
<proteinExistence type="predicted"/>
<name>A0A6L5XDJ6_9BACT</name>
<keyword evidence="3" id="KW-1185">Reference proteome</keyword>
<dbReference type="Pfam" id="PF11306">
    <property type="entry name" value="DUF3108"/>
    <property type="match status" value="1"/>
</dbReference>
<accession>A0A6L5XDJ6</accession>
<protein>
    <submittedName>
        <fullName evidence="2">DUF3108 domain-containing protein</fullName>
    </submittedName>
</protein>
<dbReference type="RefSeq" id="WP_154328381.1">
    <property type="nucleotide sequence ID" value="NZ_CP045696.1"/>
</dbReference>
<dbReference type="EMBL" id="VULT01000004">
    <property type="protein sequence ID" value="MSS16924.1"/>
    <property type="molecule type" value="Genomic_DNA"/>
</dbReference>
<sequence>MKVIRSIRLGLLAALVALMALPATARTYTSETLNFQIVYHWGVIWKHAGDARLSIKRTPQGYYAQLVGRTRSWADTFYPVRDTLKCTMNSQFLPIRYEKCTHEKKYRARDLVQFSRSNGTTTARCTRWRKSGIKHANLANRGNAYDMLSVFYMLRNLDFGNLAHNKSYVTCIFSGKTKEVLTIKYRGVQAITLRDKSRHQAYHITFKFTQDGKRKSSDDLDAWLSTAPDRRPLMVVGKLPFGEVKCYLSNAGK</sequence>
<evidence type="ECO:0000313" key="2">
    <source>
        <dbReference type="EMBL" id="MSS16924.1"/>
    </source>
</evidence>